<dbReference type="GO" id="GO:0032259">
    <property type="term" value="P:methylation"/>
    <property type="evidence" value="ECO:0007669"/>
    <property type="project" value="UniProtKB-KW"/>
</dbReference>
<dbReference type="InterPro" id="IPR019369">
    <property type="entry name" value="Efm5/EEF1AKMT1"/>
</dbReference>
<dbReference type="EMBL" id="GFXV01000348">
    <property type="protein sequence ID" value="MBW12153.1"/>
    <property type="molecule type" value="Transcribed_RNA"/>
</dbReference>
<dbReference type="InterPro" id="IPR002052">
    <property type="entry name" value="DNA_methylase_N6_adenine_CS"/>
</dbReference>
<organism evidence="7">
    <name type="scientific">Melanaphis sacchari</name>
    <dbReference type="NCBI Taxonomy" id="742174"/>
    <lineage>
        <taxon>Eukaryota</taxon>
        <taxon>Metazoa</taxon>
        <taxon>Ecdysozoa</taxon>
        <taxon>Arthropoda</taxon>
        <taxon>Hexapoda</taxon>
        <taxon>Insecta</taxon>
        <taxon>Pterygota</taxon>
        <taxon>Neoptera</taxon>
        <taxon>Paraneoptera</taxon>
        <taxon>Hemiptera</taxon>
        <taxon>Sternorrhyncha</taxon>
        <taxon>Aphidomorpha</taxon>
        <taxon>Aphidoidea</taxon>
        <taxon>Aphididae</taxon>
        <taxon>Aphidini</taxon>
        <taxon>Melanaphis</taxon>
    </lineage>
</organism>
<accession>A0A2H8TDH0</accession>
<comment type="similarity">
    <text evidence="5">Belongs to the class I-like SAM-binding methyltransferase superfamily. EFM5 family.</text>
</comment>
<dbReference type="PANTHER" id="PTHR13200">
    <property type="entry name" value="EEF1A LYSINE METHYLTRANSFERASE 1"/>
    <property type="match status" value="1"/>
</dbReference>
<gene>
    <name evidence="7" type="primary">n6amt2</name>
</gene>
<dbReference type="AlphaFoldDB" id="A0A2H8TDH0"/>
<dbReference type="GO" id="GO:0005737">
    <property type="term" value="C:cytoplasm"/>
    <property type="evidence" value="ECO:0007669"/>
    <property type="project" value="UniProtKB-SubCell"/>
</dbReference>
<dbReference type="PANTHER" id="PTHR13200:SF0">
    <property type="entry name" value="EEF1A LYSINE METHYLTRANSFERASE 1"/>
    <property type="match status" value="1"/>
</dbReference>
<dbReference type="EC" id="2.1.1.-" evidence="5"/>
<dbReference type="PROSITE" id="PS00092">
    <property type="entry name" value="N6_MTASE"/>
    <property type="match status" value="1"/>
</dbReference>
<evidence type="ECO:0000256" key="4">
    <source>
        <dbReference type="ARBA" id="ARBA00022679"/>
    </source>
</evidence>
<dbReference type="OrthoDB" id="206354at2759"/>
<dbReference type="HAMAP" id="MF_03187">
    <property type="entry name" value="Methyltr_EFM5"/>
    <property type="match status" value="1"/>
</dbReference>
<evidence type="ECO:0000313" key="7">
    <source>
        <dbReference type="EMBL" id="MBW12153.1"/>
    </source>
</evidence>
<name>A0A2H8TDH0_9HEMI</name>
<dbReference type="InterPro" id="IPR041370">
    <property type="entry name" value="Mlase_EEF1AKMT1/ZCCHC4"/>
</dbReference>
<proteinExistence type="inferred from homology"/>
<dbReference type="GO" id="GO:0016279">
    <property type="term" value="F:protein-lysine N-methyltransferase activity"/>
    <property type="evidence" value="ECO:0007669"/>
    <property type="project" value="UniProtKB-UniRule"/>
</dbReference>
<keyword evidence="6" id="KW-0175">Coiled coil</keyword>
<keyword evidence="4 5" id="KW-0808">Transferase</keyword>
<keyword evidence="3 5" id="KW-0489">Methyltransferase</keyword>
<dbReference type="GO" id="GO:0003676">
    <property type="term" value="F:nucleic acid binding"/>
    <property type="evidence" value="ECO:0007669"/>
    <property type="project" value="InterPro"/>
</dbReference>
<comment type="subcellular location">
    <subcellularLocation>
        <location evidence="1 5">Cytoplasm</location>
    </subcellularLocation>
</comment>
<keyword evidence="2 5" id="KW-0963">Cytoplasm</keyword>
<evidence type="ECO:0000256" key="1">
    <source>
        <dbReference type="ARBA" id="ARBA00004496"/>
    </source>
</evidence>
<sequence length="212" mass="24436">MSSSDDDLDALQLSAEAQKALKEFYEEQNEKLLSDCDDKKDASDLKFDEDWQLSQFWYDDETCERIVECVHKTVGSNGSVALISCPTLYKTFKKKSPTILIKLFEFDRRFSAYGSDYVFYDYNEPMKFDEELLNSFDLVVVDPPFLSEECLTKSLQTTKALTKQHVILCTGEIMEEIATKLLDVHKCSFEPKHKNNLANQFACFTNFSSELD</sequence>
<reference evidence="7" key="1">
    <citation type="submission" date="2017-10" db="EMBL/GenBank/DDBJ databases">
        <title>Transcriptome Assembly of Sugarcane Aphid Adults.</title>
        <authorList>
            <person name="Scully E.D."/>
            <person name="Palmer N.A."/>
            <person name="Geib S.M."/>
            <person name="Sarath G."/>
            <person name="Sattler S.E."/>
        </authorList>
    </citation>
    <scope>NUCLEOTIDE SEQUENCE</scope>
    <source>
        <tissue evidence="7">Whole body</tissue>
    </source>
</reference>
<evidence type="ECO:0000256" key="6">
    <source>
        <dbReference type="SAM" id="Coils"/>
    </source>
</evidence>
<evidence type="ECO:0000256" key="3">
    <source>
        <dbReference type="ARBA" id="ARBA00022603"/>
    </source>
</evidence>
<feature type="coiled-coil region" evidence="6">
    <location>
        <begin position="8"/>
        <end position="42"/>
    </location>
</feature>
<comment type="function">
    <text evidence="5">S-adenosyl-L-methionine-dependent protein-lysine N-methyltransferase that methylates elongation factor 1-alpha.</text>
</comment>
<dbReference type="Pfam" id="PF10237">
    <property type="entry name" value="N6-adenineMlase"/>
    <property type="match status" value="1"/>
</dbReference>
<evidence type="ECO:0000256" key="5">
    <source>
        <dbReference type="HAMAP-Rule" id="MF_03187"/>
    </source>
</evidence>
<evidence type="ECO:0000256" key="2">
    <source>
        <dbReference type="ARBA" id="ARBA00022490"/>
    </source>
</evidence>
<protein>
    <recommendedName>
        <fullName evidence="5">Protein-lysine N-methyltransferase n6amt2</fullName>
        <ecNumber evidence="5">2.1.1.-</ecNumber>
    </recommendedName>
</protein>